<reference evidence="3" key="1">
    <citation type="submission" date="2023-11" db="EMBL/GenBank/DDBJ databases">
        <authorList>
            <person name="De Vega J J."/>
            <person name="De Vega J J."/>
        </authorList>
    </citation>
    <scope>NUCLEOTIDE SEQUENCE</scope>
</reference>
<keyword evidence="4" id="KW-1185">Reference proteome</keyword>
<comment type="caution">
    <text evidence="3">The sequence shown here is derived from an EMBL/GenBank/DDBJ whole genome shotgun (WGS) entry which is preliminary data.</text>
</comment>
<feature type="compositionally biased region" description="Polar residues" evidence="1">
    <location>
        <begin position="211"/>
        <end position="230"/>
    </location>
</feature>
<protein>
    <submittedName>
        <fullName evidence="3">Uncharacterized protein</fullName>
    </submittedName>
</protein>
<dbReference type="Gene3D" id="1.20.5.900">
    <property type="entry name" value="transmembrane domain of human cd4"/>
    <property type="match status" value="1"/>
</dbReference>
<evidence type="ECO:0000256" key="2">
    <source>
        <dbReference type="SAM" id="Phobius"/>
    </source>
</evidence>
<feature type="region of interest" description="Disordered" evidence="1">
    <location>
        <begin position="200"/>
        <end position="230"/>
    </location>
</feature>
<organism evidence="3 4">
    <name type="scientific">Mycena citricolor</name>
    <dbReference type="NCBI Taxonomy" id="2018698"/>
    <lineage>
        <taxon>Eukaryota</taxon>
        <taxon>Fungi</taxon>
        <taxon>Dikarya</taxon>
        <taxon>Basidiomycota</taxon>
        <taxon>Agaricomycotina</taxon>
        <taxon>Agaricomycetes</taxon>
        <taxon>Agaricomycetidae</taxon>
        <taxon>Agaricales</taxon>
        <taxon>Marasmiineae</taxon>
        <taxon>Mycenaceae</taxon>
        <taxon>Mycena</taxon>
    </lineage>
</organism>
<feature type="transmembrane region" description="Helical" evidence="2">
    <location>
        <begin position="238"/>
        <end position="262"/>
    </location>
</feature>
<evidence type="ECO:0000256" key="1">
    <source>
        <dbReference type="SAM" id="MobiDB-lite"/>
    </source>
</evidence>
<evidence type="ECO:0000313" key="4">
    <source>
        <dbReference type="Proteomes" id="UP001295794"/>
    </source>
</evidence>
<dbReference type="Proteomes" id="UP001295794">
    <property type="component" value="Unassembled WGS sequence"/>
</dbReference>
<proteinExistence type="predicted"/>
<feature type="transmembrane region" description="Helical" evidence="2">
    <location>
        <begin position="12"/>
        <end position="35"/>
    </location>
</feature>
<evidence type="ECO:0000313" key="3">
    <source>
        <dbReference type="EMBL" id="CAK5284756.1"/>
    </source>
</evidence>
<feature type="compositionally biased region" description="Low complexity" evidence="1">
    <location>
        <begin position="200"/>
        <end position="210"/>
    </location>
</feature>
<gene>
    <name evidence="3" type="ORF">MYCIT1_LOCUS38201</name>
</gene>
<keyword evidence="2" id="KW-0812">Transmembrane</keyword>
<sequence length="377" mass="39846">MFLVFSSLFRWPFLSLGSHFIFIFFFFSIFLASLVPTTHAVPTNHTIDDADPVVVYDNQLAGDRSGLDVLCPSEDNTGSVCHTAGQGGFTTATGYDWSQLINGTMKVIDGKITVPFVGGAVYVYFGNQDAVSCNILIDGNQVGTYTGNASTAARSVLGYQQVLTTGGQHTLTLVSAGLDSLINFDGIVFTQGLQKLASSSSSTATPTSASQIPTHRTSNPAASTPTQSISPAPLHRSILAPVLGAVAGILVIAALAIAVCVVRRRRRRRPIRRISNIDPEPASAFNPYPLNLPSTTAVREPGGPREKPARTAVLTNPSARAAVAAAAPDTATVSMPAPPTGDSDLAVRLADVEARFRALEQSVQRRDTMHAPPPAYQ</sequence>
<dbReference type="AlphaFoldDB" id="A0AAD2K995"/>
<keyword evidence="2" id="KW-0472">Membrane</keyword>
<accession>A0AAD2K995</accession>
<keyword evidence="2" id="KW-1133">Transmembrane helix</keyword>
<name>A0AAD2K995_9AGAR</name>
<dbReference type="EMBL" id="CAVNYO010000480">
    <property type="protein sequence ID" value="CAK5284756.1"/>
    <property type="molecule type" value="Genomic_DNA"/>
</dbReference>